<evidence type="ECO:0000256" key="1">
    <source>
        <dbReference type="ARBA" id="ARBA00022801"/>
    </source>
</evidence>
<name>A0A146GB41_TERSA</name>
<dbReference type="InterPro" id="IPR039329">
    <property type="entry name" value="SIAE"/>
</dbReference>
<evidence type="ECO:0000259" key="3">
    <source>
        <dbReference type="Pfam" id="PF03629"/>
    </source>
</evidence>
<organism evidence="4 5">
    <name type="scientific">Terrimicrobium sacchariphilum</name>
    <dbReference type="NCBI Taxonomy" id="690879"/>
    <lineage>
        <taxon>Bacteria</taxon>
        <taxon>Pseudomonadati</taxon>
        <taxon>Verrucomicrobiota</taxon>
        <taxon>Terrimicrobiia</taxon>
        <taxon>Terrimicrobiales</taxon>
        <taxon>Terrimicrobiaceae</taxon>
        <taxon>Terrimicrobium</taxon>
    </lineage>
</organism>
<keyword evidence="1" id="KW-0378">Hydrolase</keyword>
<dbReference type="RefSeq" id="WP_075079684.1">
    <property type="nucleotide sequence ID" value="NZ_BDCO01000002.1"/>
</dbReference>
<feature type="domain" description="Sialate O-acetylesterase" evidence="3">
    <location>
        <begin position="428"/>
        <end position="535"/>
    </location>
</feature>
<evidence type="ECO:0000313" key="4">
    <source>
        <dbReference type="EMBL" id="GAT34007.1"/>
    </source>
</evidence>
<dbReference type="AlphaFoldDB" id="A0A146GB41"/>
<dbReference type="InterPro" id="IPR005181">
    <property type="entry name" value="SASA"/>
</dbReference>
<comment type="caution">
    <text evidence="4">The sequence shown here is derived from an EMBL/GenBank/DDBJ whole genome shotgun (WGS) entry which is preliminary data.</text>
</comment>
<feature type="chain" id="PRO_5007524821" evidence="2">
    <location>
        <begin position="22"/>
        <end position="678"/>
    </location>
</feature>
<dbReference type="OrthoDB" id="183320at2"/>
<evidence type="ECO:0000256" key="2">
    <source>
        <dbReference type="SAM" id="SignalP"/>
    </source>
</evidence>
<accession>A0A146GB41</accession>
<dbReference type="GO" id="GO:0001681">
    <property type="term" value="F:sialate O-acetylesterase activity"/>
    <property type="evidence" value="ECO:0007669"/>
    <property type="project" value="InterPro"/>
</dbReference>
<proteinExistence type="predicted"/>
<dbReference type="Pfam" id="PF03629">
    <property type="entry name" value="SASA"/>
    <property type="match status" value="1"/>
</dbReference>
<dbReference type="PANTHER" id="PTHR22901:SF0">
    <property type="entry name" value="SIALATE O-ACETYLESTERASE"/>
    <property type="match status" value="1"/>
</dbReference>
<sequence length="678" mass="74069">MKYPLLPLVAACLFAPALARADVTLPAIFSEHMVLEKAAKVPIWGKASPGEEVTVKVGDQTATAKAGEDGTWKAVLDLSKSGPGPFVATVKGNNEITINDVVVGEVWVASGQSNMEWVLSNTLDSQKEIANSANPMLRQFRLTKNAAEKPTTEFTGTWEVASPETSGKFTAVGYYFGKDLQKELNQPVGLIYTNWGGTPSEAWTSPDAIASVPELQQSLEKQQAYAKEYVGLKAKFVEDFKKWLADTDRADKATPDIAAYAGEKIAADGWAPVNFPAKFTDADGKPFYGAIWVRREFDMPKTDKSIWLDVGNVEGFDALYWNGKLIKANSFDTAPAGRRTYSIPANEIKEGRNVLAMRIYSPSFQPTLQRDFVISGATPAGPTVSKAEYTQTAPAADKVAPKLPAPAMAPQNTATYLFNGMINPILSYAISGAIWYQGESNAGRSYQYRMAFPLMITDWRKQWGQGDFPFYFVQLANFLPKDNTPVESGWAELREAQSMTLKLPNTGQAVIIDAGESDDIHPRNKQVVGERLARIALARDYGKKDLVYSGPTYKSMKVDGSKVRLSFDNIGGGLTAHEVPATYVKKSQTNETAPLVRNSPSSELEGFAICGEDKKWVWADAKIDGNEVVVSSDKVANPVAVRYGWANNPTCNLYNKEGLPASPFRTDDFPASTANGKY</sequence>
<reference evidence="5" key="1">
    <citation type="journal article" date="2017" name="Genome Announc.">
        <title>Draft Genome Sequence of Terrimicrobium sacchariphilum NM-5T, a Facultative Anaerobic Soil Bacterium of the Class Spartobacteria.</title>
        <authorList>
            <person name="Qiu Y.L."/>
            <person name="Tourlousse D.M."/>
            <person name="Matsuura N."/>
            <person name="Ohashi A."/>
            <person name="Sekiguchi Y."/>
        </authorList>
    </citation>
    <scope>NUCLEOTIDE SEQUENCE [LARGE SCALE GENOMIC DNA]</scope>
    <source>
        <strain evidence="5">NM-5</strain>
    </source>
</reference>
<dbReference type="InterPro" id="IPR008979">
    <property type="entry name" value="Galactose-bd-like_sf"/>
</dbReference>
<evidence type="ECO:0000313" key="5">
    <source>
        <dbReference type="Proteomes" id="UP000076023"/>
    </source>
</evidence>
<dbReference type="InterPro" id="IPR013783">
    <property type="entry name" value="Ig-like_fold"/>
</dbReference>
<dbReference type="Proteomes" id="UP000076023">
    <property type="component" value="Unassembled WGS sequence"/>
</dbReference>
<dbReference type="Gene3D" id="2.60.40.10">
    <property type="entry name" value="Immunoglobulins"/>
    <property type="match status" value="1"/>
</dbReference>
<keyword evidence="2" id="KW-0732">Signal</keyword>
<dbReference type="GO" id="GO:0005975">
    <property type="term" value="P:carbohydrate metabolic process"/>
    <property type="evidence" value="ECO:0007669"/>
    <property type="project" value="TreeGrafter"/>
</dbReference>
<dbReference type="SUPFAM" id="SSF49785">
    <property type="entry name" value="Galactose-binding domain-like"/>
    <property type="match status" value="1"/>
</dbReference>
<gene>
    <name evidence="4" type="ORF">TSACC_22429</name>
</gene>
<dbReference type="EMBL" id="BDCO01000002">
    <property type="protein sequence ID" value="GAT34007.1"/>
    <property type="molecule type" value="Genomic_DNA"/>
</dbReference>
<dbReference type="InterPro" id="IPR036514">
    <property type="entry name" value="SGNH_hydro_sf"/>
</dbReference>
<dbReference type="PANTHER" id="PTHR22901">
    <property type="entry name" value="SIALATE O-ACETYLESTERASE"/>
    <property type="match status" value="1"/>
</dbReference>
<feature type="signal peptide" evidence="2">
    <location>
        <begin position="1"/>
        <end position="21"/>
    </location>
</feature>
<protein>
    <submittedName>
        <fullName evidence="4">Sialate O-acetylesterase</fullName>
    </submittedName>
</protein>
<dbReference type="Gene3D" id="3.40.50.1110">
    <property type="entry name" value="SGNH hydrolase"/>
    <property type="match status" value="2"/>
</dbReference>
<dbReference type="InParanoid" id="A0A146GB41"/>
<dbReference type="STRING" id="690879.TSACC_22429"/>
<keyword evidence="5" id="KW-1185">Reference proteome</keyword>
<dbReference type="SUPFAM" id="SSF52266">
    <property type="entry name" value="SGNH hydrolase"/>
    <property type="match status" value="1"/>
</dbReference>